<accession>A0ABR4IWI0</accession>
<feature type="domain" description="HMG box" evidence="4">
    <location>
        <begin position="240"/>
        <end position="306"/>
    </location>
</feature>
<reference evidence="5 6" key="1">
    <citation type="submission" date="2024-07" db="EMBL/GenBank/DDBJ databases">
        <title>Section-level genome sequencing and comparative genomics of Aspergillus sections Usti and Cavernicolus.</title>
        <authorList>
            <consortium name="Lawrence Berkeley National Laboratory"/>
            <person name="Nybo J.L."/>
            <person name="Vesth T.C."/>
            <person name="Theobald S."/>
            <person name="Frisvad J.C."/>
            <person name="Larsen T.O."/>
            <person name="Kjaerboelling I."/>
            <person name="Rothschild-Mancinelli K."/>
            <person name="Lyhne E.K."/>
            <person name="Kogle M.E."/>
            <person name="Barry K."/>
            <person name="Clum A."/>
            <person name="Na H."/>
            <person name="Ledsgaard L."/>
            <person name="Lin J."/>
            <person name="Lipzen A."/>
            <person name="Kuo A."/>
            <person name="Riley R."/>
            <person name="Mondo S."/>
            <person name="LaButti K."/>
            <person name="Haridas S."/>
            <person name="Pangalinan J."/>
            <person name="Salamov A.A."/>
            <person name="Simmons B.A."/>
            <person name="Magnuson J.K."/>
            <person name="Chen J."/>
            <person name="Drula E."/>
            <person name="Henrissat B."/>
            <person name="Wiebenga A."/>
            <person name="Lubbers R.J."/>
            <person name="Gomes A.C."/>
            <person name="Makela M.R."/>
            <person name="Stajich J."/>
            <person name="Grigoriev I.V."/>
            <person name="Mortensen U.H."/>
            <person name="De vries R.P."/>
            <person name="Baker S.E."/>
            <person name="Andersen M.R."/>
        </authorList>
    </citation>
    <scope>NUCLEOTIDE SEQUENCE [LARGE SCALE GENOMIC DNA]</scope>
    <source>
        <strain evidence="5 6">CBS 600.67</strain>
    </source>
</reference>
<dbReference type="InterPro" id="IPR036910">
    <property type="entry name" value="HMG_box_dom_sf"/>
</dbReference>
<feature type="region of interest" description="Disordered" evidence="3">
    <location>
        <begin position="75"/>
        <end position="121"/>
    </location>
</feature>
<evidence type="ECO:0000256" key="3">
    <source>
        <dbReference type="SAM" id="MobiDB-lite"/>
    </source>
</evidence>
<dbReference type="EMBL" id="JBFXLS010000007">
    <property type="protein sequence ID" value="KAL2832095.1"/>
    <property type="molecule type" value="Genomic_DNA"/>
</dbReference>
<proteinExistence type="predicted"/>
<name>A0ABR4IWI0_9EURO</name>
<organism evidence="5 6">
    <name type="scientific">Aspergillus cavernicola</name>
    <dbReference type="NCBI Taxonomy" id="176166"/>
    <lineage>
        <taxon>Eukaryota</taxon>
        <taxon>Fungi</taxon>
        <taxon>Dikarya</taxon>
        <taxon>Ascomycota</taxon>
        <taxon>Pezizomycotina</taxon>
        <taxon>Eurotiomycetes</taxon>
        <taxon>Eurotiomycetidae</taxon>
        <taxon>Eurotiales</taxon>
        <taxon>Aspergillaceae</taxon>
        <taxon>Aspergillus</taxon>
        <taxon>Aspergillus subgen. Nidulantes</taxon>
    </lineage>
</organism>
<evidence type="ECO:0000256" key="1">
    <source>
        <dbReference type="ARBA" id="ARBA00023125"/>
    </source>
</evidence>
<evidence type="ECO:0000256" key="2">
    <source>
        <dbReference type="PROSITE-ProRule" id="PRU00267"/>
    </source>
</evidence>
<feature type="compositionally biased region" description="Basic residues" evidence="3">
    <location>
        <begin position="78"/>
        <end position="93"/>
    </location>
</feature>
<dbReference type="InterPro" id="IPR050342">
    <property type="entry name" value="HMGB"/>
</dbReference>
<dbReference type="SMART" id="SM00398">
    <property type="entry name" value="HMG"/>
    <property type="match status" value="1"/>
</dbReference>
<dbReference type="SUPFAM" id="SSF47095">
    <property type="entry name" value="HMG-box"/>
    <property type="match status" value="1"/>
</dbReference>
<evidence type="ECO:0000313" key="5">
    <source>
        <dbReference type="EMBL" id="KAL2832095.1"/>
    </source>
</evidence>
<dbReference type="InterPro" id="IPR009071">
    <property type="entry name" value="HMG_box_dom"/>
</dbReference>
<dbReference type="Gene3D" id="1.10.30.10">
    <property type="entry name" value="High mobility group box domain"/>
    <property type="match status" value="1"/>
</dbReference>
<dbReference type="PROSITE" id="PS50118">
    <property type="entry name" value="HMG_BOX_2"/>
    <property type="match status" value="1"/>
</dbReference>
<evidence type="ECO:0000313" key="6">
    <source>
        <dbReference type="Proteomes" id="UP001610335"/>
    </source>
</evidence>
<feature type="DNA-binding region" description="HMG box" evidence="2">
    <location>
        <begin position="240"/>
        <end position="306"/>
    </location>
</feature>
<dbReference type="PANTHER" id="PTHR48112">
    <property type="entry name" value="HIGH MOBILITY GROUP PROTEIN DSP1"/>
    <property type="match status" value="1"/>
</dbReference>
<dbReference type="Proteomes" id="UP001610335">
    <property type="component" value="Unassembled WGS sequence"/>
</dbReference>
<dbReference type="Pfam" id="PF00505">
    <property type="entry name" value="HMG_box"/>
    <property type="match status" value="1"/>
</dbReference>
<dbReference type="CDD" id="cd00084">
    <property type="entry name" value="HMG-box_SF"/>
    <property type="match status" value="1"/>
</dbReference>
<comment type="caution">
    <text evidence="5">The sequence shown here is derived from an EMBL/GenBank/DDBJ whole genome shotgun (WGS) entry which is preliminary data.</text>
</comment>
<feature type="compositionally biased region" description="Basic and acidic residues" evidence="3">
    <location>
        <begin position="94"/>
        <end position="119"/>
    </location>
</feature>
<protein>
    <recommendedName>
        <fullName evidence="4">HMG box domain-containing protein</fullName>
    </recommendedName>
</protein>
<evidence type="ECO:0000259" key="4">
    <source>
        <dbReference type="PROSITE" id="PS50118"/>
    </source>
</evidence>
<keyword evidence="2" id="KW-0539">Nucleus</keyword>
<keyword evidence="1 2" id="KW-0238">DNA-binding</keyword>
<gene>
    <name evidence="5" type="ORF">BDW59DRAFT_115346</name>
</gene>
<sequence>MPLNIVHRGGGILRTLPVNVAFARPVRVAASQHHIKRISFAACRPLSTSVAPNVPRSNFLVGNFARSYATVGRMKGSLSKKKKPIGRPRGTRNKKTEQKTGELTDAQKAKEEAKTARAEAKKKKLLVQELKKTALKVPKKLPIAGWTVRITRLMPEAKGPTQTGRETFSKACELARAVGAEESQRDEDVAKANKAANKAAYTAWIQSHTPTQIMEANQARLKLNRMNKTKLQPLQDDRLVKRPRQPWIHFFTEKRLTDGGSGTLTEVSARMAVKWRALSESEKEKYYQLARKDRERYEQEYLKTYGIQPPHISKKDSKKAQ</sequence>
<keyword evidence="6" id="KW-1185">Reference proteome</keyword>